<dbReference type="OrthoDB" id="7052035at2"/>
<comment type="similarity">
    <text evidence="2 5">Belongs to the class-III pyridoxal-phosphate-dependent aminotransferase family.</text>
</comment>
<dbReference type="GO" id="GO:0030170">
    <property type="term" value="F:pyridoxal phosphate binding"/>
    <property type="evidence" value="ECO:0007669"/>
    <property type="project" value="InterPro"/>
</dbReference>
<evidence type="ECO:0000256" key="5">
    <source>
        <dbReference type="RuleBase" id="RU003560"/>
    </source>
</evidence>
<comment type="caution">
    <text evidence="6">The sequence shown here is derived from an EMBL/GenBank/DDBJ whole genome shotgun (WGS) entry which is preliminary data.</text>
</comment>
<dbReference type="GO" id="GO:0008483">
    <property type="term" value="F:transaminase activity"/>
    <property type="evidence" value="ECO:0007669"/>
    <property type="project" value="UniProtKB-KW"/>
</dbReference>
<evidence type="ECO:0000256" key="2">
    <source>
        <dbReference type="ARBA" id="ARBA00008954"/>
    </source>
</evidence>
<evidence type="ECO:0000313" key="7">
    <source>
        <dbReference type="Proteomes" id="UP000005953"/>
    </source>
</evidence>
<dbReference type="InterPro" id="IPR015422">
    <property type="entry name" value="PyrdxlP-dep_Trfase_small"/>
</dbReference>
<dbReference type="AlphaFoldDB" id="A4BBG7"/>
<evidence type="ECO:0000256" key="4">
    <source>
        <dbReference type="ARBA" id="ARBA00022898"/>
    </source>
</evidence>
<dbReference type="Gene3D" id="3.90.1150.10">
    <property type="entry name" value="Aspartate Aminotransferase, domain 1"/>
    <property type="match status" value="1"/>
</dbReference>
<dbReference type="PANTHER" id="PTHR43094">
    <property type="entry name" value="AMINOTRANSFERASE"/>
    <property type="match status" value="1"/>
</dbReference>
<gene>
    <name evidence="6" type="ORF">MED297_00735</name>
</gene>
<protein>
    <submittedName>
        <fullName evidence="6">Aminotransferase, class III</fullName>
    </submittedName>
</protein>
<dbReference type="CDD" id="cd00610">
    <property type="entry name" value="OAT_like"/>
    <property type="match status" value="1"/>
</dbReference>
<dbReference type="HOGENOM" id="CLU_016922_4_0_6"/>
<dbReference type="InterPro" id="IPR015424">
    <property type="entry name" value="PyrdxlP-dep_Trfase"/>
</dbReference>
<evidence type="ECO:0000313" key="6">
    <source>
        <dbReference type="EMBL" id="EAR10302.1"/>
    </source>
</evidence>
<proteinExistence type="inferred from homology"/>
<accession>A4BBG7</accession>
<dbReference type="InterPro" id="IPR015421">
    <property type="entry name" value="PyrdxlP-dep_Trfase_major"/>
</dbReference>
<dbReference type="PROSITE" id="PS00600">
    <property type="entry name" value="AA_TRANSFER_CLASS_3"/>
    <property type="match status" value="1"/>
</dbReference>
<dbReference type="FunFam" id="3.40.640.10:FF:000004">
    <property type="entry name" value="Acetylornithine aminotransferase"/>
    <property type="match status" value="1"/>
</dbReference>
<evidence type="ECO:0000256" key="1">
    <source>
        <dbReference type="ARBA" id="ARBA00001933"/>
    </source>
</evidence>
<dbReference type="Gene3D" id="3.40.640.10">
    <property type="entry name" value="Type I PLP-dependent aspartate aminotransferase-like (Major domain)"/>
    <property type="match status" value="1"/>
</dbReference>
<dbReference type="Pfam" id="PF00202">
    <property type="entry name" value="Aminotran_3"/>
    <property type="match status" value="1"/>
</dbReference>
<dbReference type="GO" id="GO:0005829">
    <property type="term" value="C:cytosol"/>
    <property type="evidence" value="ECO:0007669"/>
    <property type="project" value="TreeGrafter"/>
</dbReference>
<reference evidence="6 7" key="1">
    <citation type="submission" date="2006-02" db="EMBL/GenBank/DDBJ databases">
        <authorList>
            <person name="Pinhassi J."/>
            <person name="Pedros-Alio C."/>
            <person name="Ferriera S."/>
            <person name="Johnson J."/>
            <person name="Kravitz S."/>
            <person name="Halpern A."/>
            <person name="Remington K."/>
            <person name="Beeson K."/>
            <person name="Tran B."/>
            <person name="Rogers Y.-H."/>
            <person name="Friedman R."/>
            <person name="Venter J.C."/>
        </authorList>
    </citation>
    <scope>NUCLEOTIDE SEQUENCE [LARGE SCALE GENOMIC DNA]</scope>
    <source>
        <strain evidence="6 7">MED297</strain>
    </source>
</reference>
<keyword evidence="7" id="KW-1185">Reference proteome</keyword>
<dbReference type="SUPFAM" id="SSF53383">
    <property type="entry name" value="PLP-dependent transferases"/>
    <property type="match status" value="1"/>
</dbReference>
<dbReference type="Proteomes" id="UP000005953">
    <property type="component" value="Unassembled WGS sequence"/>
</dbReference>
<organism evidence="6 7">
    <name type="scientific">Reinekea blandensis MED297</name>
    <dbReference type="NCBI Taxonomy" id="314283"/>
    <lineage>
        <taxon>Bacteria</taxon>
        <taxon>Pseudomonadati</taxon>
        <taxon>Pseudomonadota</taxon>
        <taxon>Gammaproteobacteria</taxon>
        <taxon>Oceanospirillales</taxon>
        <taxon>Saccharospirillaceae</taxon>
        <taxon>Reinekea</taxon>
    </lineage>
</organism>
<keyword evidence="3 6" id="KW-0032">Aminotransferase</keyword>
<dbReference type="RefSeq" id="WP_008046469.1">
    <property type="nucleotide sequence ID" value="NZ_CH724153.1"/>
</dbReference>
<evidence type="ECO:0000256" key="3">
    <source>
        <dbReference type="ARBA" id="ARBA00022576"/>
    </source>
</evidence>
<keyword evidence="4 5" id="KW-0663">Pyridoxal phosphate</keyword>
<dbReference type="InterPro" id="IPR005814">
    <property type="entry name" value="Aminotrans_3"/>
</dbReference>
<keyword evidence="6" id="KW-0808">Transferase</keyword>
<dbReference type="PANTHER" id="PTHR43094:SF1">
    <property type="entry name" value="AMINOTRANSFERASE CLASS-III"/>
    <property type="match status" value="1"/>
</dbReference>
<dbReference type="EMBL" id="AAOE01000004">
    <property type="protein sequence ID" value="EAR10302.1"/>
    <property type="molecule type" value="Genomic_DNA"/>
</dbReference>
<dbReference type="InterPro" id="IPR049704">
    <property type="entry name" value="Aminotrans_3_PPA_site"/>
</dbReference>
<sequence length="446" mass="48327">MSNNALFYLTSETMPVVSHADGIHIWDTDGKHYIDACSGAITCNIGHNHPAVKNAMVEQLDKIAFSYRTQFESQVALDLAEQLVELTAGELDKVYFVGSGSEAVESAIKLAIQYFVCQGQPERHRFVSLRPSYHGSTLGALGLTGYEPLEAPFRSVTQGSIKVPSPDLYRYQESSVEEHITSLLEQTEQAIQAAGAETIAAIVLEPVGGASTGGRMVTQAYMEGLRTLCDRYGCLFIMDEVLSGMGRTGQWFAYQHFGVAPDILALAKGLGSGYYPIAAMLARGSIVEQVSQGGGFMHGHTYAGNPLACATGQAVIEVMKSEHLLDNCTQRGNELREKLEQLALKHPSIGNIRGIGLLQGVELVQDRNAKKPFPASFNAYAKLTELAKARGLLIYPRRSLDGLAGDHFLVTPPLTVSQTDIDDIIDLLDGSLSDFEHLVATAETFL</sequence>
<name>A4BBG7_9GAMM</name>
<dbReference type="STRING" id="314283.MED297_00735"/>
<comment type="cofactor">
    <cofactor evidence="1">
        <name>pyridoxal 5'-phosphate</name>
        <dbReference type="ChEBI" id="CHEBI:597326"/>
    </cofactor>
</comment>